<comment type="similarity">
    <text evidence="2">Belongs to the bacterial solute-binding protein 1 family.</text>
</comment>
<evidence type="ECO:0000256" key="3">
    <source>
        <dbReference type="ARBA" id="ARBA00022448"/>
    </source>
</evidence>
<evidence type="ECO:0000256" key="4">
    <source>
        <dbReference type="ARBA" id="ARBA00022729"/>
    </source>
</evidence>
<keyword evidence="5" id="KW-0574">Periplasm</keyword>
<dbReference type="PANTHER" id="PTHR43649">
    <property type="entry name" value="ARABINOSE-BINDING PROTEIN-RELATED"/>
    <property type="match status" value="1"/>
</dbReference>
<dbReference type="GO" id="GO:0042597">
    <property type="term" value="C:periplasmic space"/>
    <property type="evidence" value="ECO:0007669"/>
    <property type="project" value="UniProtKB-SubCell"/>
</dbReference>
<proteinExistence type="inferred from homology"/>
<protein>
    <submittedName>
        <fullName evidence="6">ABC transporter substrate-binding protein</fullName>
    </submittedName>
</protein>
<dbReference type="InterPro" id="IPR006059">
    <property type="entry name" value="SBP"/>
</dbReference>
<dbReference type="Gene3D" id="3.40.190.10">
    <property type="entry name" value="Periplasmic binding protein-like II"/>
    <property type="match status" value="2"/>
</dbReference>
<keyword evidence="3" id="KW-0813">Transport</keyword>
<gene>
    <name evidence="6" type="ORF">VP06_02070</name>
</gene>
<evidence type="ECO:0000256" key="1">
    <source>
        <dbReference type="ARBA" id="ARBA00004418"/>
    </source>
</evidence>
<dbReference type="InterPro" id="IPR050490">
    <property type="entry name" value="Bact_solute-bd_prot1"/>
</dbReference>
<dbReference type="InterPro" id="IPR006311">
    <property type="entry name" value="TAT_signal"/>
</dbReference>
<dbReference type="PATRIC" id="fig|270351.6.peg.1484"/>
<organism evidence="6 7">
    <name type="scientific">Methylobacterium aquaticum</name>
    <dbReference type="NCBI Taxonomy" id="270351"/>
    <lineage>
        <taxon>Bacteria</taxon>
        <taxon>Pseudomonadati</taxon>
        <taxon>Pseudomonadota</taxon>
        <taxon>Alphaproteobacteria</taxon>
        <taxon>Hyphomicrobiales</taxon>
        <taxon>Methylobacteriaceae</taxon>
        <taxon>Methylobacterium</taxon>
    </lineage>
</organism>
<dbReference type="EMBL" id="LABX01000015">
    <property type="protein sequence ID" value="KMO40773.1"/>
    <property type="molecule type" value="Genomic_DNA"/>
</dbReference>
<keyword evidence="4" id="KW-0732">Signal</keyword>
<comment type="caution">
    <text evidence="6">The sequence shown here is derived from an EMBL/GenBank/DDBJ whole genome shotgun (WGS) entry which is preliminary data.</text>
</comment>
<dbReference type="RefSeq" id="WP_048462167.1">
    <property type="nucleotide sequence ID" value="NZ_LABX01000015.1"/>
</dbReference>
<comment type="subcellular location">
    <subcellularLocation>
        <location evidence="1">Periplasm</location>
    </subcellularLocation>
</comment>
<sequence>MGETFRGGLSRRSLLASGAAAAGLGVIGTGSLGIRPAFAAMDWKRHAGTTLEVNLIKGPRGDLLHRSAAEFTALTGIKVSSEVIPEQQQRQKIVIELTSGRPSFDVVHLSYHVQKRQFDKAGWLADLSGFMKDPNLTESSLKEADFSSAGLQYAKAPTPKTPNGEMRSLPMSVDYFILYWNKELFQKKNVAYPETFDDMMRAAETLTDPKAGTYGFVGRGLRNANMALWGAFFLAYGGRFLDDKGNLLIDGPEAVEATKLYQRLLTKTAPPGVVGFNWMESMAAFTQGRAAMWLDGVGWAPPLEDPNASRVVGKVGYAVVPKGPKDHAAATYGDGIGVAAASPKKEAGYLYCQWAVSKVMGARLLQAGGGVPFRDSILSDAEVQQGVKMPREWLDSVIGSAKISKLGLPVVVPVAEFRDIVGSAVTATLSGADPAAELKKAAEQYRPILERSEKA</sequence>
<dbReference type="Pfam" id="PF01547">
    <property type="entry name" value="SBP_bac_1"/>
    <property type="match status" value="1"/>
</dbReference>
<dbReference type="Proteomes" id="UP000035929">
    <property type="component" value="Unassembled WGS sequence"/>
</dbReference>
<dbReference type="CDD" id="cd13585">
    <property type="entry name" value="PBP2_TMBP_like"/>
    <property type="match status" value="1"/>
</dbReference>
<evidence type="ECO:0000313" key="7">
    <source>
        <dbReference type="Proteomes" id="UP000035929"/>
    </source>
</evidence>
<evidence type="ECO:0000313" key="6">
    <source>
        <dbReference type="EMBL" id="KMO40773.1"/>
    </source>
</evidence>
<dbReference type="SUPFAM" id="SSF53850">
    <property type="entry name" value="Periplasmic binding protein-like II"/>
    <property type="match status" value="1"/>
</dbReference>
<dbReference type="AlphaFoldDB" id="A0A0J6T5D2"/>
<accession>A0A0J6T5D2</accession>
<evidence type="ECO:0000256" key="5">
    <source>
        <dbReference type="ARBA" id="ARBA00022764"/>
    </source>
</evidence>
<dbReference type="OrthoDB" id="9804061at2"/>
<dbReference type="PANTHER" id="PTHR43649:SF34">
    <property type="entry name" value="ABC TRANSPORTER PERIPLASMIC-BINDING PROTEIN YCJN-RELATED"/>
    <property type="match status" value="1"/>
</dbReference>
<reference evidence="6 7" key="1">
    <citation type="submission" date="2015-03" db="EMBL/GenBank/DDBJ databases">
        <title>Genome sequencing of Methylobacterium aquaticum DSM16371 type strain.</title>
        <authorList>
            <person name="Chaudhry V."/>
            <person name="Patil P.B."/>
        </authorList>
    </citation>
    <scope>NUCLEOTIDE SEQUENCE [LARGE SCALE GENOMIC DNA]</scope>
    <source>
        <strain evidence="6 7">DSM 16371</strain>
    </source>
</reference>
<dbReference type="PROSITE" id="PS51318">
    <property type="entry name" value="TAT"/>
    <property type="match status" value="1"/>
</dbReference>
<evidence type="ECO:0000256" key="2">
    <source>
        <dbReference type="ARBA" id="ARBA00008520"/>
    </source>
</evidence>
<name>A0A0J6T5D2_9HYPH</name>